<protein>
    <recommendedName>
        <fullName evidence="2">LisH domain-containing protein</fullName>
    </recommendedName>
</protein>
<feature type="compositionally biased region" description="Polar residues" evidence="1">
    <location>
        <begin position="586"/>
        <end position="596"/>
    </location>
</feature>
<dbReference type="InterPro" id="IPR048959">
    <property type="entry name" value="ARMC9_ARM_dom"/>
</dbReference>
<dbReference type="AlphaFoldDB" id="A0A9P1MY60"/>
<gene>
    <name evidence="3" type="ORF">CAMP_LOCUS3707</name>
</gene>
<evidence type="ECO:0000259" key="2">
    <source>
        <dbReference type="Pfam" id="PF21050"/>
    </source>
</evidence>
<feature type="compositionally biased region" description="Basic and acidic residues" evidence="1">
    <location>
        <begin position="538"/>
        <end position="548"/>
    </location>
</feature>
<reference evidence="3" key="1">
    <citation type="submission" date="2022-11" db="EMBL/GenBank/DDBJ databases">
        <authorList>
            <person name="Kikuchi T."/>
        </authorList>
    </citation>
    <scope>NUCLEOTIDE SEQUENCE</scope>
    <source>
        <strain evidence="3">PS1010</strain>
    </source>
</reference>
<dbReference type="PANTHER" id="PTHR14881">
    <property type="entry name" value="LISH DOMAIN-CONTAINING PROTEIN ARMC9"/>
    <property type="match status" value="1"/>
</dbReference>
<evidence type="ECO:0000256" key="1">
    <source>
        <dbReference type="SAM" id="MobiDB-lite"/>
    </source>
</evidence>
<dbReference type="GO" id="GO:0097542">
    <property type="term" value="C:ciliary tip"/>
    <property type="evidence" value="ECO:0007669"/>
    <property type="project" value="TreeGrafter"/>
</dbReference>
<dbReference type="GO" id="GO:0036064">
    <property type="term" value="C:ciliary basal body"/>
    <property type="evidence" value="ECO:0007669"/>
    <property type="project" value="InterPro"/>
</dbReference>
<dbReference type="InterPro" id="IPR040369">
    <property type="entry name" value="ARMC9"/>
</dbReference>
<feature type="domain" description="LisH" evidence="2">
    <location>
        <begin position="194"/>
        <end position="297"/>
    </location>
</feature>
<keyword evidence="4" id="KW-1185">Reference proteome</keyword>
<feature type="region of interest" description="Disordered" evidence="1">
    <location>
        <begin position="387"/>
        <end position="434"/>
    </location>
</feature>
<dbReference type="GO" id="GO:0005814">
    <property type="term" value="C:centriole"/>
    <property type="evidence" value="ECO:0007669"/>
    <property type="project" value="TreeGrafter"/>
</dbReference>
<feature type="compositionally biased region" description="Low complexity" evidence="1">
    <location>
        <begin position="525"/>
        <end position="537"/>
    </location>
</feature>
<dbReference type="OrthoDB" id="193023at2759"/>
<sequence length="596" mass="66852">MKTSRKPPRRPSSTSQKNQEVAKKSMVDQNLEDDEAPPDPKASNFDVSVHCLLREIDDRKLILLISGHPSARSTALILQALRQQMSVATLDEYVADSLDWLIENDVLMLKMKKNSIFCRVLQADGVDSREQMARLVNTMASYPAGRNYFTANHKIFLPCLIAVLRGKRLPSTTHDQLIACVQKLSIRATCQKELIQNGMLEWAVNHLDQKLNNYAFEYLAAMIVNLSINPISHSLITRLADSIANSIANLISKITHGPSCTIYNNLLLSALTCARIRLRAKDTKLLEAIKNRLETRKSCPLCNLHLPYLIAIIQQEVPSLPPPSPASPEFPDTHDKFGKCCEREIDSLDPLRPSTNELSGARLLQRKASKEHALPEVCHVPGQVPYHAKARAESSHRSTSKSTGAAGAAGNLHPRKRAQQNEPRIGTATSQHTFIIETEKRKPIMVNLGLVDGALELRKSVEDRDRKKEEEEKKKKKEKEEKDRERQKALRHIQLTSRKAPSLLRKELSDASSPLEDKIEKLTSRKSASKLSLTSKKPSSDKDFDEKINNNNNMSSFELSLENGSTTTHEDYSAIFGSRPKVARTPDTNQQSKSFF</sequence>
<dbReference type="EMBL" id="CANHGI010000002">
    <property type="protein sequence ID" value="CAI5441070.1"/>
    <property type="molecule type" value="Genomic_DNA"/>
</dbReference>
<dbReference type="Pfam" id="PF21050">
    <property type="entry name" value="ARMC9_ARM"/>
    <property type="match status" value="1"/>
</dbReference>
<feature type="compositionally biased region" description="Basic and acidic residues" evidence="1">
    <location>
        <begin position="504"/>
        <end position="523"/>
    </location>
</feature>
<name>A0A9P1MY60_9PELO</name>
<dbReference type="PANTHER" id="PTHR14881:SF4">
    <property type="entry name" value="LISH DOMAIN-CONTAINING PROTEIN ARMC9"/>
    <property type="match status" value="1"/>
</dbReference>
<comment type="caution">
    <text evidence="3">The sequence shown here is derived from an EMBL/GenBank/DDBJ whole genome shotgun (WGS) entry which is preliminary data.</text>
</comment>
<feature type="compositionally biased region" description="Polar residues" evidence="1">
    <location>
        <begin position="549"/>
        <end position="558"/>
    </location>
</feature>
<evidence type="ECO:0000313" key="4">
    <source>
        <dbReference type="Proteomes" id="UP001152747"/>
    </source>
</evidence>
<feature type="region of interest" description="Disordered" evidence="1">
    <location>
        <begin position="577"/>
        <end position="596"/>
    </location>
</feature>
<feature type="region of interest" description="Disordered" evidence="1">
    <location>
        <begin position="461"/>
        <end position="558"/>
    </location>
</feature>
<feature type="compositionally biased region" description="Basic and acidic residues" evidence="1">
    <location>
        <begin position="461"/>
        <end position="488"/>
    </location>
</feature>
<proteinExistence type="predicted"/>
<organism evidence="3 4">
    <name type="scientific">Caenorhabditis angaria</name>
    <dbReference type="NCBI Taxonomy" id="860376"/>
    <lineage>
        <taxon>Eukaryota</taxon>
        <taxon>Metazoa</taxon>
        <taxon>Ecdysozoa</taxon>
        <taxon>Nematoda</taxon>
        <taxon>Chromadorea</taxon>
        <taxon>Rhabditida</taxon>
        <taxon>Rhabditina</taxon>
        <taxon>Rhabditomorpha</taxon>
        <taxon>Rhabditoidea</taxon>
        <taxon>Rhabditidae</taxon>
        <taxon>Peloderinae</taxon>
        <taxon>Caenorhabditis</taxon>
    </lineage>
</organism>
<evidence type="ECO:0000313" key="3">
    <source>
        <dbReference type="EMBL" id="CAI5441070.1"/>
    </source>
</evidence>
<dbReference type="Proteomes" id="UP001152747">
    <property type="component" value="Unassembled WGS sequence"/>
</dbReference>
<accession>A0A9P1MY60</accession>
<feature type="region of interest" description="Disordered" evidence="1">
    <location>
        <begin position="1"/>
        <end position="44"/>
    </location>
</feature>
<dbReference type="GO" id="GO:0060271">
    <property type="term" value="P:cilium assembly"/>
    <property type="evidence" value="ECO:0007669"/>
    <property type="project" value="InterPro"/>
</dbReference>